<evidence type="ECO:0000313" key="4">
    <source>
        <dbReference type="EMBL" id="KAK9273611.1"/>
    </source>
</evidence>
<comment type="similarity">
    <text evidence="2">Belongs to the NPH3 family.</text>
</comment>
<evidence type="ECO:0000313" key="5">
    <source>
        <dbReference type="Proteomes" id="UP001415857"/>
    </source>
</evidence>
<evidence type="ECO:0000259" key="3">
    <source>
        <dbReference type="PROSITE" id="PS51649"/>
    </source>
</evidence>
<comment type="caution">
    <text evidence="4">The sequence shown here is derived from an EMBL/GenBank/DDBJ whole genome shotgun (WGS) entry which is preliminary data.</text>
</comment>
<protein>
    <recommendedName>
        <fullName evidence="3">NPH3 domain-containing protein</fullName>
    </recommendedName>
</protein>
<dbReference type="InterPro" id="IPR027356">
    <property type="entry name" value="NPH3_dom"/>
</dbReference>
<evidence type="ECO:0000256" key="2">
    <source>
        <dbReference type="PROSITE-ProRule" id="PRU00982"/>
    </source>
</evidence>
<gene>
    <name evidence="4" type="ORF">L1049_018421</name>
</gene>
<sequence>MYVVEKEREGAELSNKAVSPSHVQIHELLAARSAKVAVLLKQNPRHEDLSYFLQDIPADPATFELVARFCHGFQPSMSAENVVPLSCLAYYLGMTESHSSDNLFKKALTYFQERILPCWNESIKAIRTTESVFQLAVHLGLVDACVDSIIAKVLADPCLLGEPIFKNPTCDDDSEDYENGYRPNARRRLFVLHWQSEDLTTLSLRLYEPIICAMTHRQIPSEYVASSLCHYAKKWVCSSTTGGERMPNYKTNSPRHVIEAVERLLPPEKGLLPCALLFEMLRFAIALESSSDCRNGFEIRIGKQLDQATVKDLLIPSPGYAKELQYDIECVRRILKNFYTNYTSADVSGLITVAKLVEEFLTQVASDIDLKTHTFKSLAEMSISASLGTQRSSDGIYRAIDIYLDKHRYLTESEREEVCQVLDCHKMSREACEHAAQNERLPVRVVVQVLFVGQLHLRGTIMREVQGSDDRLRILAEEEKEEEGEARSGCGEEEVRTEMEKMGSKMMELEKECYTMKRKIERGYCRRMKKEKASMWREMKRKFGCASSTPDCNCQVKKKKVHPWWGL</sequence>
<feature type="domain" description="NPH3" evidence="3">
    <location>
        <begin position="193"/>
        <end position="456"/>
    </location>
</feature>
<reference evidence="4 5" key="1">
    <citation type="journal article" date="2024" name="Plant J.">
        <title>Genome sequences and population genomics reveal climatic adaptation and genomic divergence between two closely related sweetgum species.</title>
        <authorList>
            <person name="Xu W.Q."/>
            <person name="Ren C.Q."/>
            <person name="Zhang X.Y."/>
            <person name="Comes H.P."/>
            <person name="Liu X.H."/>
            <person name="Li Y.G."/>
            <person name="Kettle C.J."/>
            <person name="Jalonen R."/>
            <person name="Gaisberger H."/>
            <person name="Ma Y.Z."/>
            <person name="Qiu Y.X."/>
        </authorList>
    </citation>
    <scope>NUCLEOTIDE SEQUENCE [LARGE SCALE GENOMIC DNA]</scope>
    <source>
        <strain evidence="4">Hangzhou</strain>
    </source>
</reference>
<accession>A0AAP0WMW3</accession>
<dbReference type="PROSITE" id="PS51649">
    <property type="entry name" value="NPH3"/>
    <property type="match status" value="1"/>
</dbReference>
<dbReference type="Proteomes" id="UP001415857">
    <property type="component" value="Unassembled WGS sequence"/>
</dbReference>
<keyword evidence="1" id="KW-0833">Ubl conjugation pathway</keyword>
<dbReference type="EMBL" id="JBBPBK010000012">
    <property type="protein sequence ID" value="KAK9273611.1"/>
    <property type="molecule type" value="Genomic_DNA"/>
</dbReference>
<dbReference type="AlphaFoldDB" id="A0AAP0WMW3"/>
<dbReference type="Pfam" id="PF03000">
    <property type="entry name" value="NPH3"/>
    <property type="match status" value="1"/>
</dbReference>
<organism evidence="4 5">
    <name type="scientific">Liquidambar formosana</name>
    <name type="common">Formosan gum</name>
    <dbReference type="NCBI Taxonomy" id="63359"/>
    <lineage>
        <taxon>Eukaryota</taxon>
        <taxon>Viridiplantae</taxon>
        <taxon>Streptophyta</taxon>
        <taxon>Embryophyta</taxon>
        <taxon>Tracheophyta</taxon>
        <taxon>Spermatophyta</taxon>
        <taxon>Magnoliopsida</taxon>
        <taxon>eudicotyledons</taxon>
        <taxon>Gunneridae</taxon>
        <taxon>Pentapetalae</taxon>
        <taxon>Saxifragales</taxon>
        <taxon>Altingiaceae</taxon>
        <taxon>Liquidambar</taxon>
    </lineage>
</organism>
<evidence type="ECO:0000256" key="1">
    <source>
        <dbReference type="ARBA" id="ARBA00022786"/>
    </source>
</evidence>
<proteinExistence type="inferred from homology"/>
<dbReference type="PANTHER" id="PTHR32370">
    <property type="entry name" value="OS12G0117600 PROTEIN"/>
    <property type="match status" value="1"/>
</dbReference>
<dbReference type="InterPro" id="IPR043454">
    <property type="entry name" value="NPH3/RPT2-like"/>
</dbReference>
<name>A0AAP0WMW3_LIQFO</name>
<keyword evidence="5" id="KW-1185">Reference proteome</keyword>